<feature type="region of interest" description="Disordered" evidence="1">
    <location>
        <begin position="137"/>
        <end position="191"/>
    </location>
</feature>
<organism evidence="2 3">
    <name type="scientific">Exophiala mesophila</name>
    <name type="common">Black yeast-like fungus</name>
    <dbReference type="NCBI Taxonomy" id="212818"/>
    <lineage>
        <taxon>Eukaryota</taxon>
        <taxon>Fungi</taxon>
        <taxon>Dikarya</taxon>
        <taxon>Ascomycota</taxon>
        <taxon>Pezizomycotina</taxon>
        <taxon>Eurotiomycetes</taxon>
        <taxon>Chaetothyriomycetidae</taxon>
        <taxon>Chaetothyriales</taxon>
        <taxon>Herpotrichiellaceae</taxon>
        <taxon>Exophiala</taxon>
    </lineage>
</organism>
<dbReference type="OrthoDB" id="10305729at2759"/>
<evidence type="ECO:0000313" key="2">
    <source>
        <dbReference type="EMBL" id="RVX70618.1"/>
    </source>
</evidence>
<name>A0A438N4Y6_EXOME</name>
<gene>
    <name evidence="2" type="ORF">B0A52_05270</name>
</gene>
<proteinExistence type="predicted"/>
<dbReference type="VEuPathDB" id="FungiDB:PV10_09034"/>
<dbReference type="Proteomes" id="UP000288859">
    <property type="component" value="Unassembled WGS sequence"/>
</dbReference>
<evidence type="ECO:0000256" key="1">
    <source>
        <dbReference type="SAM" id="MobiDB-lite"/>
    </source>
</evidence>
<accession>A0A438N4Y6</accession>
<sequence>MPPPHLNLPPRPKKSAVDHALATNDPPDDSELSAPRPNSNCLCHHDYDHAEHDHGLRNQSTIQQILASIEASQATPSTRIENAFAPKDFALMDVEEDAMFFRRGKSPGLTSRVIVPGDIRGVPVFVKKIQCITDKPREENENCDWETSVTEEEKPPSTGNLADFSDHLQDPQSFPAQQNKSEDHEHPPTRVNGSQLKWLRRAFSQVHPESVAIVVQLEVQITAPDSPKGPGLSFLATLERSVHISDLWRTIKKENYFFLRNARLQDTTPKRWIFQLHPTFYEAPHAPLGWSATTRGIDDYTAVDQAWQDFLEKCVGQGTESAQRLLDEARRKCDRAVIKLCRAPYTVEGHPREIPDLSHDTKARVYGKMHIGF</sequence>
<reference evidence="2 3" key="1">
    <citation type="submission" date="2017-03" db="EMBL/GenBank/DDBJ databases">
        <title>Genomes of endolithic fungi from Antarctica.</title>
        <authorList>
            <person name="Coleine C."/>
            <person name="Masonjones S."/>
            <person name="Stajich J.E."/>
        </authorList>
    </citation>
    <scope>NUCLEOTIDE SEQUENCE [LARGE SCALE GENOMIC DNA]</scope>
    <source>
        <strain evidence="2 3">CCFEE 6314</strain>
    </source>
</reference>
<comment type="caution">
    <text evidence="2">The sequence shown here is derived from an EMBL/GenBank/DDBJ whole genome shotgun (WGS) entry which is preliminary data.</text>
</comment>
<protein>
    <submittedName>
        <fullName evidence="2">Uncharacterized protein</fullName>
    </submittedName>
</protein>
<feature type="compositionally biased region" description="Polar residues" evidence="1">
    <location>
        <begin position="170"/>
        <end position="179"/>
    </location>
</feature>
<evidence type="ECO:0000313" key="3">
    <source>
        <dbReference type="Proteomes" id="UP000288859"/>
    </source>
</evidence>
<dbReference type="AlphaFoldDB" id="A0A438N4Y6"/>
<dbReference type="EMBL" id="NAJM01000022">
    <property type="protein sequence ID" value="RVX70618.1"/>
    <property type="molecule type" value="Genomic_DNA"/>
</dbReference>
<feature type="region of interest" description="Disordered" evidence="1">
    <location>
        <begin position="1"/>
        <end position="37"/>
    </location>
</feature>
<feature type="compositionally biased region" description="Pro residues" evidence="1">
    <location>
        <begin position="1"/>
        <end position="10"/>
    </location>
</feature>